<evidence type="ECO:0000259" key="3">
    <source>
        <dbReference type="PROSITE" id="PS50994"/>
    </source>
</evidence>
<dbReference type="Gene3D" id="3.30.420.10">
    <property type="entry name" value="Ribonuclease H-like superfamily/Ribonuclease H"/>
    <property type="match status" value="1"/>
</dbReference>
<dbReference type="Pfam" id="PF13276">
    <property type="entry name" value="HTH_21"/>
    <property type="match status" value="1"/>
</dbReference>
<gene>
    <name evidence="4" type="primary">pRts1_22</name>
</gene>
<evidence type="ECO:0000256" key="2">
    <source>
        <dbReference type="ARBA" id="ARBA00023172"/>
    </source>
</evidence>
<keyword evidence="1" id="KW-0815">Transposition</keyword>
<dbReference type="InterPro" id="IPR050900">
    <property type="entry name" value="Transposase_IS3/IS150/IS904"/>
</dbReference>
<dbReference type="InterPro" id="IPR012337">
    <property type="entry name" value="RNaseH-like_sf"/>
</dbReference>
<keyword evidence="2" id="KW-0233">DNA recombination</keyword>
<dbReference type="InterPro" id="IPR025948">
    <property type="entry name" value="HTH-like_dom"/>
</dbReference>
<dbReference type="AlphaFoldDB" id="A0A7L8KBB9"/>
<dbReference type="EMBL" id="MN626604">
    <property type="protein sequence ID" value="QOE89662.1"/>
    <property type="molecule type" value="Genomic_DNA"/>
</dbReference>
<sequence>MKLSRSTYYAWQKRPVKPLDEYALELHQKVNNLFRESRESLGYRMLGAQLRQEGYVISDYRTRKLMKQLGLVVKQRKRYRGASKGKAIATADNLLNQNFNPVTANEIWAGDITYLKTPDGWLYLAIVMDLYSRRIVGWHMSPKIDTALISKALMMAYNLRSPSKGCVFHSDRGSQYTSGHYQALLKSYDMRSSQGDVGACWDNAVVERFFGSLKHDWLFKKSHANRMEMRQDVLDYLRYYNLTRLHTANNYLSPVAYENSFRKVS</sequence>
<dbReference type="InterPro" id="IPR001584">
    <property type="entry name" value="Integrase_cat-core"/>
</dbReference>
<reference evidence="4" key="1">
    <citation type="journal article" date="2020" name="Commun. Biol.">
        <title>Highly efficient gene transfer in the mouse gut microbiota is enabled by the Incl2 conjugative plasmid TP114.</title>
        <authorList>
            <person name="Neil K."/>
            <person name="Allard N."/>
            <person name="Grenier F."/>
            <person name="Burrus V."/>
            <person name="Rodrigue S."/>
        </authorList>
    </citation>
    <scope>NUCLEOTIDE SEQUENCE</scope>
    <source>
        <strain evidence="4">BM21</strain>
    </source>
</reference>
<dbReference type="Pfam" id="PF00665">
    <property type="entry name" value="rve"/>
    <property type="match status" value="1"/>
</dbReference>
<dbReference type="Pfam" id="PF13333">
    <property type="entry name" value="rve_2"/>
    <property type="match status" value="1"/>
</dbReference>
<dbReference type="GO" id="GO:0003676">
    <property type="term" value="F:nucleic acid binding"/>
    <property type="evidence" value="ECO:0007669"/>
    <property type="project" value="InterPro"/>
</dbReference>
<dbReference type="NCBIfam" id="NF033516">
    <property type="entry name" value="transpos_IS3"/>
    <property type="match status" value="1"/>
</dbReference>
<accession>A0A7L8KBB9</accession>
<dbReference type="PANTHER" id="PTHR46889:SF4">
    <property type="entry name" value="TRANSPOSASE INSO FOR INSERTION SEQUENCE ELEMENT IS911B-RELATED"/>
    <property type="match status" value="1"/>
</dbReference>
<dbReference type="PROSITE" id="PS50994">
    <property type="entry name" value="INTEGRASE"/>
    <property type="match status" value="1"/>
</dbReference>
<evidence type="ECO:0000313" key="4">
    <source>
        <dbReference type="EMBL" id="QOE89662.1"/>
    </source>
</evidence>
<name>A0A7L8KBB9_ECOLX</name>
<dbReference type="GO" id="GO:0006310">
    <property type="term" value="P:DNA recombination"/>
    <property type="evidence" value="ECO:0007669"/>
    <property type="project" value="UniProtKB-KW"/>
</dbReference>
<keyword evidence="4" id="KW-0614">Plasmid</keyword>
<dbReference type="GO" id="GO:0032196">
    <property type="term" value="P:transposition"/>
    <property type="evidence" value="ECO:0007669"/>
    <property type="project" value="UniProtKB-KW"/>
</dbReference>
<feature type="domain" description="Integrase catalytic" evidence="3">
    <location>
        <begin position="97"/>
        <end position="262"/>
    </location>
</feature>
<protein>
    <submittedName>
        <fullName evidence="4">Mobile element protein</fullName>
    </submittedName>
</protein>
<organism evidence="4">
    <name type="scientific">Escherichia coli</name>
    <dbReference type="NCBI Taxonomy" id="562"/>
    <lineage>
        <taxon>Bacteria</taxon>
        <taxon>Pseudomonadati</taxon>
        <taxon>Pseudomonadota</taxon>
        <taxon>Gammaproteobacteria</taxon>
        <taxon>Enterobacterales</taxon>
        <taxon>Enterobacteriaceae</taxon>
        <taxon>Escherichia</taxon>
    </lineage>
</organism>
<dbReference type="InterPro" id="IPR048020">
    <property type="entry name" value="Transpos_IS3"/>
</dbReference>
<dbReference type="InterPro" id="IPR036397">
    <property type="entry name" value="RNaseH_sf"/>
</dbReference>
<dbReference type="SUPFAM" id="SSF53098">
    <property type="entry name" value="Ribonuclease H-like"/>
    <property type="match status" value="1"/>
</dbReference>
<proteinExistence type="predicted"/>
<evidence type="ECO:0000256" key="1">
    <source>
        <dbReference type="ARBA" id="ARBA00022578"/>
    </source>
</evidence>
<dbReference type="GO" id="GO:0015074">
    <property type="term" value="P:DNA integration"/>
    <property type="evidence" value="ECO:0007669"/>
    <property type="project" value="InterPro"/>
</dbReference>
<dbReference type="PANTHER" id="PTHR46889">
    <property type="entry name" value="TRANSPOSASE INSF FOR INSERTION SEQUENCE IS3B-RELATED"/>
    <property type="match status" value="1"/>
</dbReference>
<geneLocation type="plasmid" evidence="4">
    <name>pRts1</name>
</geneLocation>